<dbReference type="EMBL" id="HBUE01011158">
    <property type="protein sequence ID" value="CAG6448452.1"/>
    <property type="molecule type" value="Transcribed_RNA"/>
</dbReference>
<accession>A0A8D8EUK0</accession>
<proteinExistence type="predicted"/>
<protein>
    <submittedName>
        <fullName evidence="2">(northern house mosquito) hypothetical protein</fullName>
    </submittedName>
</protein>
<organism evidence="2">
    <name type="scientific">Culex pipiens</name>
    <name type="common">House mosquito</name>
    <dbReference type="NCBI Taxonomy" id="7175"/>
    <lineage>
        <taxon>Eukaryota</taxon>
        <taxon>Metazoa</taxon>
        <taxon>Ecdysozoa</taxon>
        <taxon>Arthropoda</taxon>
        <taxon>Hexapoda</taxon>
        <taxon>Insecta</taxon>
        <taxon>Pterygota</taxon>
        <taxon>Neoptera</taxon>
        <taxon>Endopterygota</taxon>
        <taxon>Diptera</taxon>
        <taxon>Nematocera</taxon>
        <taxon>Culicoidea</taxon>
        <taxon>Culicidae</taxon>
        <taxon>Culicinae</taxon>
        <taxon>Culicini</taxon>
        <taxon>Culex</taxon>
        <taxon>Culex</taxon>
    </lineage>
</organism>
<dbReference type="EMBL" id="HBUE01011163">
    <property type="protein sequence ID" value="CAG6448455.1"/>
    <property type="molecule type" value="Transcribed_RNA"/>
</dbReference>
<dbReference type="EMBL" id="HBUE01011156">
    <property type="protein sequence ID" value="CAG6448451.1"/>
    <property type="molecule type" value="Transcribed_RNA"/>
</dbReference>
<dbReference type="AlphaFoldDB" id="A0A8D8EUK0"/>
<name>A0A8D8EUK0_CULPI</name>
<evidence type="ECO:0000256" key="1">
    <source>
        <dbReference type="SAM" id="SignalP"/>
    </source>
</evidence>
<keyword evidence="1" id="KW-0732">Signal</keyword>
<reference evidence="2" key="1">
    <citation type="submission" date="2021-05" db="EMBL/GenBank/DDBJ databases">
        <authorList>
            <person name="Alioto T."/>
            <person name="Alioto T."/>
            <person name="Gomez Garrido J."/>
        </authorList>
    </citation>
    <scope>NUCLEOTIDE SEQUENCE</scope>
</reference>
<evidence type="ECO:0000313" key="2">
    <source>
        <dbReference type="EMBL" id="CAG6448452.1"/>
    </source>
</evidence>
<feature type="signal peptide" evidence="1">
    <location>
        <begin position="1"/>
        <end position="21"/>
    </location>
</feature>
<feature type="chain" id="PRO_5036260659" evidence="1">
    <location>
        <begin position="22"/>
        <end position="157"/>
    </location>
</feature>
<sequence>MYKKIAVRFFFLLLFPSSNLPTIVLKTQTILQSHRANAVACWFIEYCCCCCACKCKIKSPDHSRSHLRAREKLTETERVGVVWCDLLAGLCCGPKNLRALSFGGDFLRFAALLPKNLTLLLLQHLREKERERVWERTSGAGCGRFVPENRFRLCCES</sequence>
<dbReference type="EMBL" id="HBUE01011161">
    <property type="protein sequence ID" value="CAG6448453.1"/>
    <property type="molecule type" value="Transcribed_RNA"/>
</dbReference>